<keyword evidence="4" id="KW-1185">Reference proteome</keyword>
<evidence type="ECO:0000313" key="4">
    <source>
        <dbReference type="Proteomes" id="UP000240728"/>
    </source>
</evidence>
<dbReference type="GO" id="GO:0008374">
    <property type="term" value="F:O-acyltransferase activity"/>
    <property type="evidence" value="ECO:0007669"/>
    <property type="project" value="TreeGrafter"/>
</dbReference>
<dbReference type="AlphaFoldDB" id="A0AAX0YVI4"/>
<evidence type="ECO:0000256" key="1">
    <source>
        <dbReference type="ARBA" id="ARBA00007274"/>
    </source>
</evidence>
<name>A0AAX0YVI4_9GAMM</name>
<accession>A0AAX0YVI4</accession>
<dbReference type="InterPro" id="IPR051159">
    <property type="entry name" value="Hexapeptide_acetyltransf"/>
</dbReference>
<evidence type="ECO:0000256" key="2">
    <source>
        <dbReference type="ARBA" id="ARBA00022679"/>
    </source>
</evidence>
<keyword evidence="3" id="KW-0012">Acyltransferase</keyword>
<proteinExistence type="inferred from homology"/>
<evidence type="ECO:0000313" key="3">
    <source>
        <dbReference type="EMBL" id="PSX44984.1"/>
    </source>
</evidence>
<dbReference type="Gene3D" id="2.160.10.10">
    <property type="entry name" value="Hexapeptide repeat proteins"/>
    <property type="match status" value="1"/>
</dbReference>
<gene>
    <name evidence="3" type="ORF">C0W53_10415</name>
</gene>
<protein>
    <submittedName>
        <fullName evidence="3">Acyltransferase</fullName>
    </submittedName>
</protein>
<dbReference type="Proteomes" id="UP000240728">
    <property type="component" value="Unassembled WGS sequence"/>
</dbReference>
<keyword evidence="2" id="KW-0808">Transferase</keyword>
<dbReference type="CDD" id="cd04647">
    <property type="entry name" value="LbH_MAT_like"/>
    <property type="match status" value="1"/>
</dbReference>
<reference evidence="3 4" key="1">
    <citation type="submission" date="2018-01" db="EMBL/GenBank/DDBJ databases">
        <title>Whole genome sequencing of Histamine producing bacteria.</title>
        <authorList>
            <person name="Butler K."/>
        </authorList>
    </citation>
    <scope>NUCLEOTIDE SEQUENCE [LARGE SCALE GENOMIC DNA]</scope>
    <source>
        <strain evidence="3 4">A1-4</strain>
    </source>
</reference>
<dbReference type="PANTHER" id="PTHR23416:SF23">
    <property type="entry name" value="ACETYLTRANSFERASE C18B11.09C-RELATED"/>
    <property type="match status" value="1"/>
</dbReference>
<dbReference type="SUPFAM" id="SSF51161">
    <property type="entry name" value="Trimeric LpxA-like enzymes"/>
    <property type="match status" value="1"/>
</dbReference>
<comment type="caution">
    <text evidence="3">The sequence shown here is derived from an EMBL/GenBank/DDBJ whole genome shotgun (WGS) entry which is preliminary data.</text>
</comment>
<organism evidence="3 4">
    <name type="scientific">Photobacterium kishitanii</name>
    <dbReference type="NCBI Taxonomy" id="318456"/>
    <lineage>
        <taxon>Bacteria</taxon>
        <taxon>Pseudomonadati</taxon>
        <taxon>Pseudomonadota</taxon>
        <taxon>Gammaproteobacteria</taxon>
        <taxon>Vibrionales</taxon>
        <taxon>Vibrionaceae</taxon>
        <taxon>Photobacterium</taxon>
    </lineage>
</organism>
<sequence>MDGISVGNNISIHANCYLDGAGGIDIGDNVSIAHNSSILSFEHTANLLDLPIKYNPVIYNHTCICSDVWVGCGVRIIGGSYIHSRVIVAAGSVVRGILDEKSLYAGVPAKRVKSI</sequence>
<dbReference type="PANTHER" id="PTHR23416">
    <property type="entry name" value="SIALIC ACID SYNTHASE-RELATED"/>
    <property type="match status" value="1"/>
</dbReference>
<dbReference type="GO" id="GO:0005829">
    <property type="term" value="C:cytosol"/>
    <property type="evidence" value="ECO:0007669"/>
    <property type="project" value="TreeGrafter"/>
</dbReference>
<comment type="similarity">
    <text evidence="1">Belongs to the transferase hexapeptide repeat family.</text>
</comment>
<dbReference type="InterPro" id="IPR011004">
    <property type="entry name" value="Trimer_LpxA-like_sf"/>
</dbReference>
<dbReference type="EMBL" id="PYOZ01000005">
    <property type="protein sequence ID" value="PSX44984.1"/>
    <property type="molecule type" value="Genomic_DNA"/>
</dbReference>